<sequence length="54" mass="6269">MVRPSDTHKNHDKHIIYKSQHIERSPGFDSEKSNLCLEANLTVLRQCALYSTKQ</sequence>
<organism evidence="1 2">
    <name type="scientific">Holospora curviuscula</name>
    <dbReference type="NCBI Taxonomy" id="1082868"/>
    <lineage>
        <taxon>Bacteria</taxon>
        <taxon>Pseudomonadati</taxon>
        <taxon>Pseudomonadota</taxon>
        <taxon>Alphaproteobacteria</taxon>
        <taxon>Holosporales</taxon>
        <taxon>Holosporaceae</taxon>
        <taxon>Holospora</taxon>
    </lineage>
</organism>
<reference evidence="1 2" key="1">
    <citation type="submission" date="2017-11" db="EMBL/GenBank/DDBJ databases">
        <title>Comparative genomic analysis of Holospora spp., intranuclear symbionts of paramecia.</title>
        <authorList>
            <person name="Garushyants S.K."/>
            <person name="Beliavskaya A."/>
            <person name="Malko D.B."/>
            <person name="Logacheva M.D."/>
            <person name="Rautian M.S."/>
            <person name="Gelfand M.S."/>
        </authorList>
    </citation>
    <scope>NUCLEOTIDE SEQUENCE [LARGE SCALE GENOMIC DNA]</scope>
    <source>
        <strain evidence="2">02AZ16</strain>
    </source>
</reference>
<dbReference type="Proteomes" id="UP000239425">
    <property type="component" value="Unassembled WGS sequence"/>
</dbReference>
<accession>A0A2S5RHX2</accession>
<dbReference type="EMBL" id="PHHC01000013">
    <property type="protein sequence ID" value="PPE06903.1"/>
    <property type="molecule type" value="Genomic_DNA"/>
</dbReference>
<protein>
    <submittedName>
        <fullName evidence="1">Uncharacterized protein</fullName>
    </submittedName>
</protein>
<keyword evidence="2" id="KW-1185">Reference proteome</keyword>
<name>A0A2S5RHX2_9PROT</name>
<evidence type="ECO:0000313" key="2">
    <source>
        <dbReference type="Proteomes" id="UP000239425"/>
    </source>
</evidence>
<evidence type="ECO:0000313" key="1">
    <source>
        <dbReference type="EMBL" id="PPE06903.1"/>
    </source>
</evidence>
<comment type="caution">
    <text evidence="1">The sequence shown here is derived from an EMBL/GenBank/DDBJ whole genome shotgun (WGS) entry which is preliminary data.</text>
</comment>
<gene>
    <name evidence="1" type="ORF">HCUR_00054</name>
</gene>
<proteinExistence type="predicted"/>
<dbReference type="AlphaFoldDB" id="A0A2S5RHX2"/>